<feature type="domain" description="DUF3825" evidence="1">
    <location>
        <begin position="1"/>
        <end position="94"/>
    </location>
</feature>
<evidence type="ECO:0000313" key="3">
    <source>
        <dbReference type="Proteomes" id="UP001597180"/>
    </source>
</evidence>
<dbReference type="EMBL" id="JBHTLU010000009">
    <property type="protein sequence ID" value="MFD1219235.1"/>
    <property type="molecule type" value="Genomic_DNA"/>
</dbReference>
<sequence length="115" mass="13743">MENYFQHTFKRLVDETNLLDDENKNMKIFIHNDKACLNTGLFTKNFNYIYAYFEINTRQETPPWVFKGFFEESSEKFTCFNPLPIRAEYFSEIRMIMVILTEDAKLGLIVTHPPQ</sequence>
<dbReference type="InterPro" id="IPR024437">
    <property type="entry name" value="DUF3825"/>
</dbReference>
<dbReference type="Pfam" id="PF12873">
    <property type="entry name" value="DUF3825"/>
    <property type="match status" value="1"/>
</dbReference>
<name>A0ABW3UI70_9BACL</name>
<reference evidence="3" key="1">
    <citation type="journal article" date="2019" name="Int. J. Syst. Evol. Microbiol.">
        <title>The Global Catalogue of Microorganisms (GCM) 10K type strain sequencing project: providing services to taxonomists for standard genome sequencing and annotation.</title>
        <authorList>
            <consortium name="The Broad Institute Genomics Platform"/>
            <consortium name="The Broad Institute Genome Sequencing Center for Infectious Disease"/>
            <person name="Wu L."/>
            <person name="Ma J."/>
        </authorList>
    </citation>
    <scope>NUCLEOTIDE SEQUENCE [LARGE SCALE GENOMIC DNA]</scope>
    <source>
        <strain evidence="3">CCUG 53270</strain>
    </source>
</reference>
<gene>
    <name evidence="2" type="ORF">ACFQ4B_03800</name>
</gene>
<protein>
    <submittedName>
        <fullName evidence="2">DUF3825 domain-containing protein</fullName>
    </submittedName>
</protein>
<evidence type="ECO:0000313" key="2">
    <source>
        <dbReference type="EMBL" id="MFD1219235.1"/>
    </source>
</evidence>
<organism evidence="2 3">
    <name type="scientific">Paenibacillus vulneris</name>
    <dbReference type="NCBI Taxonomy" id="1133364"/>
    <lineage>
        <taxon>Bacteria</taxon>
        <taxon>Bacillati</taxon>
        <taxon>Bacillota</taxon>
        <taxon>Bacilli</taxon>
        <taxon>Bacillales</taxon>
        <taxon>Paenibacillaceae</taxon>
        <taxon>Paenibacillus</taxon>
    </lineage>
</organism>
<keyword evidence="3" id="KW-1185">Reference proteome</keyword>
<evidence type="ECO:0000259" key="1">
    <source>
        <dbReference type="Pfam" id="PF12873"/>
    </source>
</evidence>
<comment type="caution">
    <text evidence="2">The sequence shown here is derived from an EMBL/GenBank/DDBJ whole genome shotgun (WGS) entry which is preliminary data.</text>
</comment>
<accession>A0ABW3UI70</accession>
<proteinExistence type="predicted"/>
<dbReference type="RefSeq" id="WP_377740108.1">
    <property type="nucleotide sequence ID" value="NZ_BAABJG010000002.1"/>
</dbReference>
<dbReference type="Proteomes" id="UP001597180">
    <property type="component" value="Unassembled WGS sequence"/>
</dbReference>